<dbReference type="Proteomes" id="UP001430356">
    <property type="component" value="Unassembled WGS sequence"/>
</dbReference>
<keyword evidence="3" id="KW-1185">Reference proteome</keyword>
<gene>
    <name evidence="2" type="ORF">NESM_000258800</name>
</gene>
<evidence type="ECO:0000256" key="1">
    <source>
        <dbReference type="SAM" id="MobiDB-lite"/>
    </source>
</evidence>
<dbReference type="EMBL" id="JAECZO010000022">
    <property type="protein sequence ID" value="KAK7201912.1"/>
    <property type="molecule type" value="Genomic_DNA"/>
</dbReference>
<sequence>MGTTHSTAPVEGQGHPDYFYRGVAAAKEGRCTVAEIYFAHAMNDHRGRSFWAHMIPAVLPTSAESVAASSKAPPPKQRGSGDAERPPVTQDQQCARAAVVYRATGAFGSTVSDASSHACDVGQSPVEWPTESPHDTSPCTEVPDIKADVEVEADAEAEAEEVIGAAAAPVSDVVDVFFPLNGRVSDVLDYFRMLADIALTYFEMLATTQHEKKMTSLAARYCLLTISHTQVLLHCLTLWKEEHLGSDGGGFIDYERKRHANANVGAVTEEVAAVWPDSEVSVTVPERRPETHLDSSDFVTLALVEANCRYYYLSSLLNYTRLLTKACAVAADDERRALVYGNILEHLDAVFASVRSVALDYPQEYLSDVILAHIPSCMPHGGGYGDGSSRATGSERTHPSWLGISGDTHRHLYASGCRWSPLWSALIPLACARKVRLNVQESSRHRGHTNLLSPAQRVTYYYCCWATKATVLTIPGCSQYLLSRALSGAAAGKGTQSHKTQLLVRRQALQGGSRRVSKSASRAPHSDMEGVTVSLGTLDTNGVSRGCDAVSGSADSAAQLKALARRSGGGYRRSGRHVNTDLDLSDERTCIVVSQDEASQFGASGLLCAVLLMSAGGLEEAAASYATALERLVCDTYGPDSEEMNMTRYWLQNGIEA</sequence>
<evidence type="ECO:0000313" key="3">
    <source>
        <dbReference type="Proteomes" id="UP001430356"/>
    </source>
</evidence>
<dbReference type="PANTHER" id="PTHR40744:SF1">
    <property type="entry name" value="SODIUM STIBOGLUCONATE RESISTANCE PROTEIN"/>
    <property type="match status" value="1"/>
</dbReference>
<evidence type="ECO:0000313" key="2">
    <source>
        <dbReference type="EMBL" id="KAK7201912.1"/>
    </source>
</evidence>
<name>A0AAW0FDC8_9TRYP</name>
<comment type="caution">
    <text evidence="2">The sequence shown here is derived from an EMBL/GenBank/DDBJ whole genome shotgun (WGS) entry which is preliminary data.</text>
</comment>
<protein>
    <submittedName>
        <fullName evidence="2">Uncharacterized protein</fullName>
    </submittedName>
</protein>
<feature type="region of interest" description="Disordered" evidence="1">
    <location>
        <begin position="65"/>
        <end position="91"/>
    </location>
</feature>
<proteinExistence type="predicted"/>
<organism evidence="2 3">
    <name type="scientific">Novymonas esmeraldas</name>
    <dbReference type="NCBI Taxonomy" id="1808958"/>
    <lineage>
        <taxon>Eukaryota</taxon>
        <taxon>Discoba</taxon>
        <taxon>Euglenozoa</taxon>
        <taxon>Kinetoplastea</taxon>
        <taxon>Metakinetoplastina</taxon>
        <taxon>Trypanosomatida</taxon>
        <taxon>Trypanosomatidae</taxon>
        <taxon>Novymonas</taxon>
    </lineage>
</organism>
<dbReference type="PANTHER" id="PTHR40744">
    <property type="entry name" value="SODIUM STIBOGLUCONATE RESISTANCE PROTEIN-RELATED"/>
    <property type="match status" value="1"/>
</dbReference>
<feature type="region of interest" description="Disordered" evidence="1">
    <location>
        <begin position="507"/>
        <end position="527"/>
    </location>
</feature>
<reference evidence="2 3" key="1">
    <citation type="journal article" date="2021" name="MBio">
        <title>A New Model Trypanosomatid, Novymonas esmeraldas: Genomic Perception of Its 'Candidatus Pandoraea novymonadis' Endosymbiont.</title>
        <authorList>
            <person name="Zakharova A."/>
            <person name="Saura A."/>
            <person name="Butenko A."/>
            <person name="Podesvova L."/>
            <person name="Warmusova S."/>
            <person name="Kostygov A.Y."/>
            <person name="Nenarokova A."/>
            <person name="Lukes J."/>
            <person name="Opperdoes F.R."/>
            <person name="Yurchenko V."/>
        </authorList>
    </citation>
    <scope>NUCLEOTIDE SEQUENCE [LARGE SCALE GENOMIC DNA]</scope>
    <source>
        <strain evidence="2 3">E262AT.01</strain>
    </source>
</reference>
<dbReference type="AlphaFoldDB" id="A0AAW0FDC8"/>
<accession>A0AAW0FDC8</accession>